<dbReference type="RefSeq" id="WP_231821139.1">
    <property type="nucleotide sequence ID" value="NZ_CP082781.1"/>
</dbReference>
<keyword evidence="1" id="KW-0472">Membrane</keyword>
<gene>
    <name evidence="3" type="ORF">K8F61_06890</name>
</gene>
<protein>
    <submittedName>
        <fullName evidence="3">Thioredoxin family protein</fullName>
    </submittedName>
</protein>
<name>A0ABY3RV98_9MICO</name>
<keyword evidence="1" id="KW-1133">Transmembrane helix</keyword>
<accession>A0ABY3RV98</accession>
<dbReference type="Gene3D" id="3.40.30.10">
    <property type="entry name" value="Glutaredoxin"/>
    <property type="match status" value="1"/>
</dbReference>
<dbReference type="Proteomes" id="UP001199642">
    <property type="component" value="Chromosome"/>
</dbReference>
<dbReference type="SUPFAM" id="SSF52833">
    <property type="entry name" value="Thioredoxin-like"/>
    <property type="match status" value="1"/>
</dbReference>
<feature type="domain" description="Thioredoxin" evidence="2">
    <location>
        <begin position="13"/>
        <end position="141"/>
    </location>
</feature>
<dbReference type="InterPro" id="IPR036249">
    <property type="entry name" value="Thioredoxin-like_sf"/>
</dbReference>
<evidence type="ECO:0000256" key="1">
    <source>
        <dbReference type="SAM" id="Phobius"/>
    </source>
</evidence>
<dbReference type="Pfam" id="PF00085">
    <property type="entry name" value="Thioredoxin"/>
    <property type="match status" value="1"/>
</dbReference>
<dbReference type="EMBL" id="CP082781">
    <property type="protein sequence ID" value="UGS27884.1"/>
    <property type="molecule type" value="Genomic_DNA"/>
</dbReference>
<evidence type="ECO:0000313" key="3">
    <source>
        <dbReference type="EMBL" id="UGS27884.1"/>
    </source>
</evidence>
<evidence type="ECO:0000259" key="2">
    <source>
        <dbReference type="PROSITE" id="PS51352"/>
    </source>
</evidence>
<sequence length="153" mass="16356">MSLPLVLVVIAALLAVTVAIGLLARRRDGRRRDVRGDRRATDAAELGPGGLGDRATLVQFSTELCARCPQARRVLDGVAAQREGVVRTEVDLTHRADLASRHGILSTPTTFLLDPDGTVRSRFHGVPRPAEVLAAIDELTPAPAPTAKERRAA</sequence>
<proteinExistence type="predicted"/>
<organism evidence="3 4">
    <name type="scientific">Microbacterium resistens</name>
    <dbReference type="NCBI Taxonomy" id="156977"/>
    <lineage>
        <taxon>Bacteria</taxon>
        <taxon>Bacillati</taxon>
        <taxon>Actinomycetota</taxon>
        <taxon>Actinomycetes</taxon>
        <taxon>Micrococcales</taxon>
        <taxon>Microbacteriaceae</taxon>
        <taxon>Microbacterium</taxon>
    </lineage>
</organism>
<evidence type="ECO:0000313" key="4">
    <source>
        <dbReference type="Proteomes" id="UP001199642"/>
    </source>
</evidence>
<keyword evidence="1" id="KW-0812">Transmembrane</keyword>
<dbReference type="CDD" id="cd02947">
    <property type="entry name" value="TRX_family"/>
    <property type="match status" value="1"/>
</dbReference>
<keyword evidence="4" id="KW-1185">Reference proteome</keyword>
<reference evidence="3 4" key="1">
    <citation type="submission" date="2023-01" db="EMBL/GenBank/DDBJ databases">
        <title>Characterization of estradiol degrading bacteria Microbacterium sp. MZT7 and reveal degrading genes through genome analysis.</title>
        <authorList>
            <person name="Hao P."/>
            <person name="Gao Y."/>
        </authorList>
    </citation>
    <scope>NUCLEOTIDE SEQUENCE [LARGE SCALE GENOMIC DNA]</scope>
    <source>
        <strain evidence="3 4">MZT7</strain>
    </source>
</reference>
<dbReference type="PROSITE" id="PS51352">
    <property type="entry name" value="THIOREDOXIN_2"/>
    <property type="match status" value="1"/>
</dbReference>
<dbReference type="InterPro" id="IPR013766">
    <property type="entry name" value="Thioredoxin_domain"/>
</dbReference>
<feature type="transmembrane region" description="Helical" evidence="1">
    <location>
        <begin position="6"/>
        <end position="24"/>
    </location>
</feature>